<evidence type="ECO:0000259" key="1">
    <source>
        <dbReference type="Pfam" id="PF06985"/>
    </source>
</evidence>
<dbReference type="RefSeq" id="XP_066665187.1">
    <property type="nucleotide sequence ID" value="XM_066815897.1"/>
</dbReference>
<dbReference type="InterPro" id="IPR052895">
    <property type="entry name" value="HetReg/Transcr_Mod"/>
</dbReference>
<dbReference type="Proteomes" id="UP001433268">
    <property type="component" value="Unassembled WGS sequence"/>
</dbReference>
<dbReference type="PANTHER" id="PTHR24148:SF64">
    <property type="entry name" value="HETEROKARYON INCOMPATIBILITY DOMAIN-CONTAINING PROTEIN"/>
    <property type="match status" value="1"/>
</dbReference>
<proteinExistence type="predicted"/>
<sequence length="648" mass="73560">MYYPRFREATDPQSPLNQSPDYQDIRLLFIEPARSDESRVSCRVEYHNTSEADWSPQWREVVASLGRPVRASDRLKWRKARPDVGRYTWVPIFLDGHDFQVTRNLERALRNLRDSNTLSERFLLWVDALCINQDDAEERAVQVARMQTIYTSAIETVVFLGSGDPAVEAALRFINAAGSAWNDPPKLHVAIDKYLAEATVNIGDQIIALVELPYWWRQWILQELVAGSDEKPFFYGKVQTTSKRIWQVFNQFERRNRHRLPRCAAFWDAVDKHPRHYRHPGEVKTFGEFGGPIGRRKFAFASDGETSMNTYQTLTTARKDSATNHRDYVYGLLGLVDKSISSHAKVDYGATVGDVYKDFTKIIIDTEKSLEILGHEEEPPYNANLGRKAICYFESLPQDSPEAPPIDLLHTKALIVDLLDGLSTANLETDFRDENKLYKGGYAEESFPTSSANANNAYMSDAALEEALWRVAGGNRDVRGIIPAPSHFKLLLSTELLEEHYDFVEKGSPNSWVNWVRRNADMKIAGKALLEHFRPAGLANMEVGEGESSIKNASSAIYRFEQACWSRRIAVTDKGYLALVPWYAQKGDSVVVLPGCSFPVLLRPLEQKLLVGNTFRLISPCYLHGVMDGELWRDVDMGARKLEDVVLV</sequence>
<dbReference type="GeneID" id="92048957"/>
<dbReference type="EMBL" id="JAQQWN010000008">
    <property type="protein sequence ID" value="KAK8071379.1"/>
    <property type="molecule type" value="Genomic_DNA"/>
</dbReference>
<name>A0ABR1VJH0_9PEZI</name>
<feature type="domain" description="Heterokaryon incompatibility" evidence="1">
    <location>
        <begin position="92"/>
        <end position="223"/>
    </location>
</feature>
<reference evidence="2 3" key="1">
    <citation type="submission" date="2023-01" db="EMBL/GenBank/DDBJ databases">
        <title>Analysis of 21 Apiospora genomes using comparative genomics revels a genus with tremendous synthesis potential of carbohydrate active enzymes and secondary metabolites.</title>
        <authorList>
            <person name="Sorensen T."/>
        </authorList>
    </citation>
    <scope>NUCLEOTIDE SEQUENCE [LARGE SCALE GENOMIC DNA]</scope>
    <source>
        <strain evidence="2 3">CBS 114990</strain>
    </source>
</reference>
<keyword evidence="3" id="KW-1185">Reference proteome</keyword>
<dbReference type="PANTHER" id="PTHR24148">
    <property type="entry name" value="ANKYRIN REPEAT DOMAIN-CONTAINING PROTEIN 39 HOMOLOG-RELATED"/>
    <property type="match status" value="1"/>
</dbReference>
<dbReference type="Pfam" id="PF06985">
    <property type="entry name" value="HET"/>
    <property type="match status" value="1"/>
</dbReference>
<dbReference type="InterPro" id="IPR010730">
    <property type="entry name" value="HET"/>
</dbReference>
<dbReference type="Pfam" id="PF26639">
    <property type="entry name" value="Het-6_barrel"/>
    <property type="match status" value="1"/>
</dbReference>
<organism evidence="2 3">
    <name type="scientific">Apiospora hydei</name>
    <dbReference type="NCBI Taxonomy" id="1337664"/>
    <lineage>
        <taxon>Eukaryota</taxon>
        <taxon>Fungi</taxon>
        <taxon>Dikarya</taxon>
        <taxon>Ascomycota</taxon>
        <taxon>Pezizomycotina</taxon>
        <taxon>Sordariomycetes</taxon>
        <taxon>Xylariomycetidae</taxon>
        <taxon>Amphisphaeriales</taxon>
        <taxon>Apiosporaceae</taxon>
        <taxon>Apiospora</taxon>
    </lineage>
</organism>
<gene>
    <name evidence="2" type="ORF">PG997_011582</name>
</gene>
<evidence type="ECO:0000313" key="3">
    <source>
        <dbReference type="Proteomes" id="UP001433268"/>
    </source>
</evidence>
<evidence type="ECO:0000313" key="2">
    <source>
        <dbReference type="EMBL" id="KAK8071379.1"/>
    </source>
</evidence>
<protein>
    <recommendedName>
        <fullName evidence="1">Heterokaryon incompatibility domain-containing protein</fullName>
    </recommendedName>
</protein>
<comment type="caution">
    <text evidence="2">The sequence shown here is derived from an EMBL/GenBank/DDBJ whole genome shotgun (WGS) entry which is preliminary data.</text>
</comment>
<accession>A0ABR1VJH0</accession>